<keyword evidence="11 15" id="KW-0457">Lysine biosynthesis</keyword>
<dbReference type="HAMAP" id="MF_01690">
    <property type="entry name" value="DapE"/>
    <property type="match status" value="1"/>
</dbReference>
<dbReference type="PANTHER" id="PTHR43808">
    <property type="entry name" value="ACETYLORNITHINE DEACETYLASE"/>
    <property type="match status" value="1"/>
</dbReference>
<dbReference type="Gene3D" id="3.30.70.360">
    <property type="match status" value="1"/>
</dbReference>
<dbReference type="GO" id="GO:0019877">
    <property type="term" value="P:diaminopimelate biosynthetic process"/>
    <property type="evidence" value="ECO:0007669"/>
    <property type="project" value="UniProtKB-UniRule"/>
</dbReference>
<sequence length="397" mass="41911">MPSSRTDAIDPVTFAQDLIRCPSVTPAEGGALDLLQSVLEDMGFVCHRLPFEEDGTDPVDNLYARLGTASPNLCFAGHTDVVPVGRAQGESGGWTVDPFAATVQDGMLIGRGASDMKGAIAAWVGAISSRLQDAGPVPGSISLLITGDEEGPSINGTKKMLPALAELGETIDHCITGEPTNPAELGTMMKIGRRGSLNGYITVEGIQGHTGYPHLADNAAHRLSKMLASLVDWRIDEGSDHFEPSVLSVTQIDVDNAATNVIPAQGTARFNIRFNDLHTSASLEQKIRDRLTEAAGPGANFSLDIVVSGESFLTPPGLLSDLLTDACTAVTGHKPDLSTTGGTSDSRFIKDYCPVVDFGLVGKTMHQVDERVATADIVALTAIYRHVIDAYFKKAAA</sequence>
<keyword evidence="7 15" id="KW-0479">Metal-binding</keyword>
<dbReference type="GO" id="GO:0008270">
    <property type="term" value="F:zinc ion binding"/>
    <property type="evidence" value="ECO:0007669"/>
    <property type="project" value="UniProtKB-UniRule"/>
</dbReference>
<evidence type="ECO:0000256" key="2">
    <source>
        <dbReference type="ARBA" id="ARBA00006746"/>
    </source>
</evidence>
<keyword evidence="8 15" id="KW-0378">Hydrolase</keyword>
<evidence type="ECO:0000256" key="15">
    <source>
        <dbReference type="HAMAP-Rule" id="MF_01690"/>
    </source>
</evidence>
<dbReference type="GO" id="GO:0006526">
    <property type="term" value="P:L-arginine biosynthetic process"/>
    <property type="evidence" value="ECO:0007669"/>
    <property type="project" value="TreeGrafter"/>
</dbReference>
<evidence type="ECO:0000259" key="16">
    <source>
        <dbReference type="Pfam" id="PF07687"/>
    </source>
</evidence>
<dbReference type="GO" id="GO:0009014">
    <property type="term" value="F:succinyl-diaminopimelate desuccinylase activity"/>
    <property type="evidence" value="ECO:0007669"/>
    <property type="project" value="UniProtKB-UniRule"/>
</dbReference>
<comment type="caution">
    <text evidence="17">The sequence shown here is derived from an EMBL/GenBank/DDBJ whole genome shotgun (WGS) entry which is preliminary data.</text>
</comment>
<dbReference type="NCBIfam" id="NF009557">
    <property type="entry name" value="PRK13009.1"/>
    <property type="match status" value="1"/>
</dbReference>
<dbReference type="Pfam" id="PF07687">
    <property type="entry name" value="M20_dimer"/>
    <property type="match status" value="1"/>
</dbReference>
<dbReference type="InterPro" id="IPR011650">
    <property type="entry name" value="Peptidase_M20_dimer"/>
</dbReference>
<comment type="subunit">
    <text evidence="3 15">Homodimer.</text>
</comment>
<dbReference type="InterPro" id="IPR002933">
    <property type="entry name" value="Peptidase_M20"/>
</dbReference>
<evidence type="ECO:0000256" key="1">
    <source>
        <dbReference type="ARBA" id="ARBA00005130"/>
    </source>
</evidence>
<comment type="pathway">
    <text evidence="1 15">Amino-acid biosynthesis; L-lysine biosynthesis via DAP pathway; LL-2,6-diaminopimelate from (S)-tetrahydrodipicolinate (succinylase route): step 3/3.</text>
</comment>
<feature type="binding site" evidence="15">
    <location>
        <position position="366"/>
    </location>
    <ligand>
        <name>Zn(2+)</name>
        <dbReference type="ChEBI" id="CHEBI:29105"/>
        <label>2</label>
    </ligand>
</feature>
<keyword evidence="9 15" id="KW-0862">Zinc</keyword>
<dbReference type="Proteomes" id="UP000539372">
    <property type="component" value="Unassembled WGS sequence"/>
</dbReference>
<comment type="catalytic activity">
    <reaction evidence="14 15">
        <text>N-succinyl-(2S,6S)-2,6-diaminopimelate + H2O = (2S,6S)-2,6-diaminopimelate + succinate</text>
        <dbReference type="Rhea" id="RHEA:22608"/>
        <dbReference type="ChEBI" id="CHEBI:15377"/>
        <dbReference type="ChEBI" id="CHEBI:30031"/>
        <dbReference type="ChEBI" id="CHEBI:57609"/>
        <dbReference type="ChEBI" id="CHEBI:58087"/>
        <dbReference type="EC" id="3.5.1.18"/>
    </reaction>
</comment>
<evidence type="ECO:0000256" key="11">
    <source>
        <dbReference type="ARBA" id="ARBA00023154"/>
    </source>
</evidence>
<evidence type="ECO:0000256" key="4">
    <source>
        <dbReference type="ARBA" id="ARBA00011921"/>
    </source>
</evidence>
<dbReference type="SUPFAM" id="SSF55031">
    <property type="entry name" value="Bacterial exopeptidase dimerisation domain"/>
    <property type="match status" value="1"/>
</dbReference>
<dbReference type="GO" id="GO:0008777">
    <property type="term" value="F:acetylornithine deacetylase activity"/>
    <property type="evidence" value="ECO:0007669"/>
    <property type="project" value="TreeGrafter"/>
</dbReference>
<keyword evidence="10 15" id="KW-0220">Diaminopimelate biosynthesis</keyword>
<evidence type="ECO:0000256" key="12">
    <source>
        <dbReference type="ARBA" id="ARBA00023285"/>
    </source>
</evidence>
<organism evidence="17 18">
    <name type="scientific">Pacificispira spongiicola</name>
    <dbReference type="NCBI Taxonomy" id="2729598"/>
    <lineage>
        <taxon>Bacteria</taxon>
        <taxon>Pseudomonadati</taxon>
        <taxon>Pseudomonadota</taxon>
        <taxon>Alphaproteobacteria</taxon>
        <taxon>Rhodospirillales</taxon>
        <taxon>Rhodospirillaceae</taxon>
        <taxon>Pacificispira</taxon>
    </lineage>
</organism>
<feature type="active site" evidence="15">
    <location>
        <position position="80"/>
    </location>
</feature>
<feature type="binding site" evidence="15">
    <location>
        <position position="78"/>
    </location>
    <ligand>
        <name>Zn(2+)</name>
        <dbReference type="ChEBI" id="CHEBI:29105"/>
        <label>1</label>
    </ligand>
</feature>
<feature type="active site" description="Proton acceptor" evidence="15">
    <location>
        <position position="149"/>
    </location>
</feature>
<evidence type="ECO:0000256" key="6">
    <source>
        <dbReference type="ARBA" id="ARBA00022605"/>
    </source>
</evidence>
<dbReference type="InterPro" id="IPR036264">
    <property type="entry name" value="Bact_exopeptidase_dim_dom"/>
</dbReference>
<dbReference type="InterPro" id="IPR005941">
    <property type="entry name" value="DapE_proteobac"/>
</dbReference>
<evidence type="ECO:0000256" key="5">
    <source>
        <dbReference type="ARBA" id="ARBA00022391"/>
    </source>
</evidence>
<accession>A0A7Y0HEG3</accession>
<evidence type="ECO:0000256" key="10">
    <source>
        <dbReference type="ARBA" id="ARBA00022915"/>
    </source>
</evidence>
<evidence type="ECO:0000313" key="17">
    <source>
        <dbReference type="EMBL" id="NMM43538.1"/>
    </source>
</evidence>
<comment type="similarity">
    <text evidence="2 15">Belongs to the peptidase M20A family. DapE subfamily.</text>
</comment>
<feature type="binding site" evidence="15">
    <location>
        <position position="115"/>
    </location>
    <ligand>
        <name>Zn(2+)</name>
        <dbReference type="ChEBI" id="CHEBI:29105"/>
        <label>2</label>
    </ligand>
</feature>
<dbReference type="PANTHER" id="PTHR43808:SF31">
    <property type="entry name" value="N-ACETYL-L-CITRULLINE DEACETYLASE"/>
    <property type="match status" value="1"/>
</dbReference>
<dbReference type="NCBIfam" id="TIGR01246">
    <property type="entry name" value="dapE_proteo"/>
    <property type="match status" value="1"/>
</dbReference>
<protein>
    <recommendedName>
        <fullName evidence="5 15">Succinyl-diaminopimelate desuccinylase</fullName>
        <shortName evidence="15">SDAP desuccinylase</shortName>
        <ecNumber evidence="4 15">3.5.1.18</ecNumber>
    </recommendedName>
    <alternativeName>
        <fullName evidence="13 15">N-succinyl-LL-2,6-diaminoheptanedioate amidohydrolase</fullName>
    </alternativeName>
</protein>
<dbReference type="Gene3D" id="3.40.630.10">
    <property type="entry name" value="Zn peptidases"/>
    <property type="match status" value="2"/>
</dbReference>
<dbReference type="PROSITE" id="PS00759">
    <property type="entry name" value="ARGE_DAPE_CPG2_2"/>
    <property type="match status" value="1"/>
</dbReference>
<reference evidence="17 18" key="1">
    <citation type="submission" date="2020-04" db="EMBL/GenBank/DDBJ databases">
        <title>Rhodospirillaceae bacterium KN72 isolated from deep sea.</title>
        <authorList>
            <person name="Zhang D.-C."/>
        </authorList>
    </citation>
    <scope>NUCLEOTIDE SEQUENCE [LARGE SCALE GENOMIC DNA]</scope>
    <source>
        <strain evidence="17 18">KN72</strain>
    </source>
</reference>
<dbReference type="AlphaFoldDB" id="A0A7Y0HEG3"/>
<evidence type="ECO:0000256" key="14">
    <source>
        <dbReference type="ARBA" id="ARBA00051301"/>
    </source>
</evidence>
<feature type="domain" description="Peptidase M20 dimerisation" evidence="16">
    <location>
        <begin position="191"/>
        <end position="297"/>
    </location>
</feature>
<feature type="binding site" evidence="15">
    <location>
        <position position="115"/>
    </location>
    <ligand>
        <name>Zn(2+)</name>
        <dbReference type="ChEBI" id="CHEBI:29105"/>
        <label>1</label>
    </ligand>
</feature>
<evidence type="ECO:0000256" key="8">
    <source>
        <dbReference type="ARBA" id="ARBA00022801"/>
    </source>
</evidence>
<evidence type="ECO:0000256" key="7">
    <source>
        <dbReference type="ARBA" id="ARBA00022723"/>
    </source>
</evidence>
<dbReference type="InterPro" id="IPR001261">
    <property type="entry name" value="ArgE/DapE_CS"/>
</dbReference>
<proteinExistence type="inferred from homology"/>
<evidence type="ECO:0000313" key="18">
    <source>
        <dbReference type="Proteomes" id="UP000539372"/>
    </source>
</evidence>
<dbReference type="RefSeq" id="WP_169623808.1">
    <property type="nucleotide sequence ID" value="NZ_JABBNT010000001.1"/>
</dbReference>
<feature type="binding site" evidence="15">
    <location>
        <position position="178"/>
    </location>
    <ligand>
        <name>Zn(2+)</name>
        <dbReference type="ChEBI" id="CHEBI:29105"/>
        <label>1</label>
    </ligand>
</feature>
<name>A0A7Y0HEG3_9PROT</name>
<dbReference type="Pfam" id="PF01546">
    <property type="entry name" value="Peptidase_M20"/>
    <property type="match status" value="1"/>
</dbReference>
<keyword evidence="6 15" id="KW-0028">Amino-acid biosynthesis</keyword>
<keyword evidence="18" id="KW-1185">Reference proteome</keyword>
<dbReference type="SUPFAM" id="SSF53187">
    <property type="entry name" value="Zn-dependent exopeptidases"/>
    <property type="match status" value="1"/>
</dbReference>
<comment type="cofactor">
    <cofactor evidence="15">
        <name>Zn(2+)</name>
        <dbReference type="ChEBI" id="CHEBI:29105"/>
    </cofactor>
    <cofactor evidence="15">
        <name>Co(2+)</name>
        <dbReference type="ChEBI" id="CHEBI:48828"/>
    </cofactor>
    <text evidence="15">Binds 2 Zn(2+) or Co(2+) ions per subunit.</text>
</comment>
<dbReference type="EMBL" id="JABBNT010000001">
    <property type="protein sequence ID" value="NMM43538.1"/>
    <property type="molecule type" value="Genomic_DNA"/>
</dbReference>
<dbReference type="InterPro" id="IPR050072">
    <property type="entry name" value="Peptidase_M20A"/>
</dbReference>
<dbReference type="UniPathway" id="UPA00034">
    <property type="reaction ID" value="UER00021"/>
</dbReference>
<dbReference type="EC" id="3.5.1.18" evidence="4 15"/>
<evidence type="ECO:0000256" key="3">
    <source>
        <dbReference type="ARBA" id="ARBA00011738"/>
    </source>
</evidence>
<gene>
    <name evidence="15 17" type="primary">dapE</name>
    <name evidence="17" type="ORF">HH303_03550</name>
</gene>
<evidence type="ECO:0000256" key="9">
    <source>
        <dbReference type="ARBA" id="ARBA00022833"/>
    </source>
</evidence>
<comment type="function">
    <text evidence="15">Catalyzes the hydrolysis of N-succinyl-L,L-diaminopimelic acid (SDAP), forming succinate and LL-2,6-diaminopimelate (DAP), an intermediate involved in the bacterial biosynthesis of lysine and meso-diaminopimelic acid, an essential component of bacterial cell walls.</text>
</comment>
<dbReference type="CDD" id="cd03891">
    <property type="entry name" value="M20_DapE_proteobac"/>
    <property type="match status" value="1"/>
</dbReference>
<evidence type="ECO:0000256" key="13">
    <source>
        <dbReference type="ARBA" id="ARBA00031891"/>
    </source>
</evidence>
<dbReference type="GO" id="GO:0009089">
    <property type="term" value="P:lysine biosynthetic process via diaminopimelate"/>
    <property type="evidence" value="ECO:0007669"/>
    <property type="project" value="UniProtKB-UniRule"/>
</dbReference>
<feature type="binding site" evidence="15">
    <location>
        <position position="150"/>
    </location>
    <ligand>
        <name>Zn(2+)</name>
        <dbReference type="ChEBI" id="CHEBI:29105"/>
        <label>2</label>
    </ligand>
</feature>
<keyword evidence="12 15" id="KW-0170">Cobalt</keyword>
<dbReference type="GO" id="GO:0050897">
    <property type="term" value="F:cobalt ion binding"/>
    <property type="evidence" value="ECO:0007669"/>
    <property type="project" value="UniProtKB-UniRule"/>
</dbReference>